<reference evidence="3" key="4">
    <citation type="submission" date="2017-01" db="UniProtKB">
        <authorList>
            <consortium name="EnsemblFungi"/>
        </authorList>
    </citation>
    <scope>IDENTIFICATION</scope>
    <source>
        <strain evidence="3">PH-1 / ATCC MYA-4620 / FGSC 9075 / NRRL 31084</strain>
    </source>
</reference>
<name>I1S8U2_GIBZE</name>
<keyword evidence="1" id="KW-0812">Transmembrane</keyword>
<dbReference type="OrthoDB" id="10297711at2759"/>
<keyword evidence="4" id="KW-1185">Reference proteome</keyword>
<sequence>MRDLQLPLVWCVGALILILILTSLVLVCSVLPTSLHRVATYFGGPFDCLVAEARCGWHAWGFRKLLRVPYNAFSALPGWVLALRLGLCFGGNESVLASRSHVGCPLFVSKIAELRQLWSTLAQISNSENLKEGSIQSRRLLEIEPVAVEIKAQNGPQPCLSQQRRVFEDSYRQPNKLQSSKARAANDIQRRLCNVVNKAIPCFDDAQ</sequence>
<dbReference type="InParanoid" id="I1S8U2"/>
<reference evidence="3 4" key="1">
    <citation type="journal article" date="2007" name="Science">
        <title>The Fusarium graminearum genome reveals a link between localized polymorphism and pathogen specialization.</title>
        <authorList>
            <person name="Cuomo C.A."/>
            <person name="Gueldener U."/>
            <person name="Xu J.-R."/>
            <person name="Trail F."/>
            <person name="Turgeon B.G."/>
            <person name="Di Pietro A."/>
            <person name="Walton J.D."/>
            <person name="Ma L.-J."/>
            <person name="Baker S.E."/>
            <person name="Rep M."/>
            <person name="Adam G."/>
            <person name="Antoniw J."/>
            <person name="Baldwin T."/>
            <person name="Calvo S.E."/>
            <person name="Chang Y.-L."/>
            <person name="DeCaprio D."/>
            <person name="Gale L.R."/>
            <person name="Gnerre S."/>
            <person name="Goswami R.S."/>
            <person name="Hammond-Kosack K."/>
            <person name="Harris L.J."/>
            <person name="Hilburn K."/>
            <person name="Kennell J.C."/>
            <person name="Kroken S."/>
            <person name="Magnuson J.K."/>
            <person name="Mannhaupt G."/>
            <person name="Mauceli E.W."/>
            <person name="Mewes H.-W."/>
            <person name="Mitterbauer R."/>
            <person name="Muehlbauer G."/>
            <person name="Muensterkoetter M."/>
            <person name="Nelson D."/>
            <person name="O'Donnell K."/>
            <person name="Ouellet T."/>
            <person name="Qi W."/>
            <person name="Quesneville H."/>
            <person name="Roncero M.I.G."/>
            <person name="Seong K.-Y."/>
            <person name="Tetko I.V."/>
            <person name="Urban M."/>
            <person name="Waalwijk C."/>
            <person name="Ward T.J."/>
            <person name="Yao J."/>
            <person name="Birren B.W."/>
            <person name="Kistler H.C."/>
        </authorList>
    </citation>
    <scope>NUCLEOTIDE SEQUENCE [LARGE SCALE GENOMIC DNA]</scope>
    <source>
        <strain evidence="4">ATCC MYA-4620 / CBS 123657 / FGSC 9075 / NRRL 31084 / PH-1</strain>
        <strain evidence="3">PH-1 / ATCC MYA-4620 / FGSC 9075 / NRRL 31084</strain>
    </source>
</reference>
<protein>
    <submittedName>
        <fullName evidence="2">Chromosome 2, complete genome</fullName>
    </submittedName>
</protein>
<evidence type="ECO:0000313" key="4">
    <source>
        <dbReference type="Proteomes" id="UP000070720"/>
    </source>
</evidence>
<accession>A0A098DG03</accession>
<dbReference type="EnsemblFungi" id="CEF77385">
    <property type="protein sequence ID" value="CEF77385"/>
    <property type="gene ID" value="FGRRES_13270"/>
</dbReference>
<evidence type="ECO:0000313" key="2">
    <source>
        <dbReference type="EMBL" id="CEF77385.1"/>
    </source>
</evidence>
<proteinExistence type="predicted"/>
<feature type="transmembrane region" description="Helical" evidence="1">
    <location>
        <begin position="6"/>
        <end position="31"/>
    </location>
</feature>
<keyword evidence="1" id="KW-1133">Transmembrane helix</keyword>
<dbReference type="EMBL" id="HG970333">
    <property type="protein sequence ID" value="CEF77385.1"/>
    <property type="molecule type" value="Genomic_DNA"/>
</dbReference>
<gene>
    <name evidence="2" type="ORF">FGRAMPH1_01T11165</name>
</gene>
<dbReference type="RefSeq" id="XP_011319788.1">
    <property type="nucleotide sequence ID" value="XM_011321486.1"/>
</dbReference>
<reference evidence="3 4" key="2">
    <citation type="journal article" date="2010" name="Nature">
        <title>Comparative genomics reveals mobile pathogenicity chromosomes in Fusarium.</title>
        <authorList>
            <person name="Ma L.J."/>
            <person name="van der Does H.C."/>
            <person name="Borkovich K.A."/>
            <person name="Coleman J.J."/>
            <person name="Daboussi M.J."/>
            <person name="Di Pietro A."/>
            <person name="Dufresne M."/>
            <person name="Freitag M."/>
            <person name="Grabherr M."/>
            <person name="Henrissat B."/>
            <person name="Houterman P.M."/>
            <person name="Kang S."/>
            <person name="Shim W.B."/>
            <person name="Woloshuk C."/>
            <person name="Xie X."/>
            <person name="Xu J.R."/>
            <person name="Antoniw J."/>
            <person name="Baker S.E."/>
            <person name="Bluhm B.H."/>
            <person name="Breakspear A."/>
            <person name="Brown D.W."/>
            <person name="Butchko R.A."/>
            <person name="Chapman S."/>
            <person name="Coulson R."/>
            <person name="Coutinho P.M."/>
            <person name="Danchin E.G."/>
            <person name="Diener A."/>
            <person name="Gale L.R."/>
            <person name="Gardiner D.M."/>
            <person name="Goff S."/>
            <person name="Hammond-Kosack K.E."/>
            <person name="Hilburn K."/>
            <person name="Hua-Van A."/>
            <person name="Jonkers W."/>
            <person name="Kazan K."/>
            <person name="Kodira C.D."/>
            <person name="Koehrsen M."/>
            <person name="Kumar L."/>
            <person name="Lee Y.H."/>
            <person name="Li L."/>
            <person name="Manners J.M."/>
            <person name="Miranda-Saavedra D."/>
            <person name="Mukherjee M."/>
            <person name="Park G."/>
            <person name="Park J."/>
            <person name="Park S.Y."/>
            <person name="Proctor R.H."/>
            <person name="Regev A."/>
            <person name="Ruiz-Roldan M.C."/>
            <person name="Sain D."/>
            <person name="Sakthikumar S."/>
            <person name="Sykes S."/>
            <person name="Schwartz D.C."/>
            <person name="Turgeon B.G."/>
            <person name="Wapinski I."/>
            <person name="Yoder O."/>
            <person name="Young S."/>
            <person name="Zeng Q."/>
            <person name="Zhou S."/>
            <person name="Galagan J."/>
            <person name="Cuomo C.A."/>
            <person name="Kistler H.C."/>
            <person name="Rep M."/>
        </authorList>
    </citation>
    <scope>GENOME REANNOTATION</scope>
    <source>
        <strain evidence="4">ATCC MYA-4620 / CBS 123657 / FGSC 9075 / NRRL 31084 / PH-1</strain>
        <strain evidence="3">PH-1 / ATCC MYA-4620 / FGSC 9075 / NRRL 31084</strain>
    </source>
</reference>
<accession>I1S8U2</accession>
<organism evidence="2 4">
    <name type="scientific">Gibberella zeae (strain ATCC MYA-4620 / CBS 123657 / FGSC 9075 / NRRL 31084 / PH-1)</name>
    <name type="common">Wheat head blight fungus</name>
    <name type="synonym">Fusarium graminearum</name>
    <dbReference type="NCBI Taxonomy" id="229533"/>
    <lineage>
        <taxon>Eukaryota</taxon>
        <taxon>Fungi</taxon>
        <taxon>Dikarya</taxon>
        <taxon>Ascomycota</taxon>
        <taxon>Pezizomycotina</taxon>
        <taxon>Sordariomycetes</taxon>
        <taxon>Hypocreomycetidae</taxon>
        <taxon>Hypocreales</taxon>
        <taxon>Nectriaceae</taxon>
        <taxon>Fusarium</taxon>
    </lineage>
</organism>
<dbReference type="AlphaFoldDB" id="I1S8U2"/>
<dbReference type="KEGG" id="fgr:FGSG_13270"/>
<keyword evidence="1" id="KW-0472">Membrane</keyword>
<dbReference type="VEuPathDB" id="FungiDB:FGRAMPH1_01G11165"/>
<evidence type="ECO:0000256" key="1">
    <source>
        <dbReference type="SAM" id="Phobius"/>
    </source>
</evidence>
<evidence type="ECO:0000313" key="3">
    <source>
        <dbReference type="EnsemblFungi" id="CEF77385"/>
    </source>
</evidence>
<reference evidence="2 4" key="3">
    <citation type="journal article" date="2015" name="BMC Genomics">
        <title>The completed genome sequence of the pathogenic ascomycete fungus Fusarium graminearum.</title>
        <authorList>
            <person name="King R."/>
            <person name="Urban M."/>
            <person name="Hammond-Kosack M.C."/>
            <person name="Hassani-Pak K."/>
            <person name="Hammond-Kosack K.E."/>
        </authorList>
    </citation>
    <scope>NUCLEOTIDE SEQUENCE [LARGE SCALE GENOMIC DNA]</scope>
    <source>
        <strain evidence="4">ATCC MYA-4620 / CBS 123657 / FGSC 9075 / NRRL 31084 / PH-1</strain>
        <strain evidence="2">PH-1</strain>
    </source>
</reference>
<dbReference type="Proteomes" id="UP000070720">
    <property type="component" value="Chromosome 2"/>
</dbReference>
<dbReference type="HOGENOM" id="CLU_1326472_0_0_1"/>